<dbReference type="AlphaFoldDB" id="F4S6I1"/>
<reference evidence="2" key="1">
    <citation type="journal article" date="2011" name="Proc. Natl. Acad. Sci. U.S.A.">
        <title>Obligate biotrophy features unraveled by the genomic analysis of rust fungi.</title>
        <authorList>
            <person name="Duplessis S."/>
            <person name="Cuomo C.A."/>
            <person name="Lin Y.-C."/>
            <person name="Aerts A."/>
            <person name="Tisserant E."/>
            <person name="Veneault-Fourrey C."/>
            <person name="Joly D.L."/>
            <person name="Hacquard S."/>
            <person name="Amselem J."/>
            <person name="Cantarel B.L."/>
            <person name="Chiu R."/>
            <person name="Coutinho P.M."/>
            <person name="Feau N."/>
            <person name="Field M."/>
            <person name="Frey P."/>
            <person name="Gelhaye E."/>
            <person name="Goldberg J."/>
            <person name="Grabherr M.G."/>
            <person name="Kodira C.D."/>
            <person name="Kohler A."/>
            <person name="Kuees U."/>
            <person name="Lindquist E.A."/>
            <person name="Lucas S.M."/>
            <person name="Mago R."/>
            <person name="Mauceli E."/>
            <person name="Morin E."/>
            <person name="Murat C."/>
            <person name="Pangilinan J.L."/>
            <person name="Park R."/>
            <person name="Pearson M."/>
            <person name="Quesneville H."/>
            <person name="Rouhier N."/>
            <person name="Sakthikumar S."/>
            <person name="Salamov A.A."/>
            <person name="Schmutz J."/>
            <person name="Selles B."/>
            <person name="Shapiro H."/>
            <person name="Tanguay P."/>
            <person name="Tuskan G.A."/>
            <person name="Henrissat B."/>
            <person name="Van de Peer Y."/>
            <person name="Rouze P."/>
            <person name="Ellis J.G."/>
            <person name="Dodds P.N."/>
            <person name="Schein J.E."/>
            <person name="Zhong S."/>
            <person name="Hamelin R.C."/>
            <person name="Grigoriev I.V."/>
            <person name="Szabo L.J."/>
            <person name="Martin F."/>
        </authorList>
    </citation>
    <scope>NUCLEOTIDE SEQUENCE [LARGE SCALE GENOMIC DNA]</scope>
    <source>
        <strain evidence="2">98AG31 / pathotype 3-4-7</strain>
    </source>
</reference>
<sequence>MNEGYCITYRYHQAALEPCLFDFIIPLTVLEIFVLDIEDIKAESNRGQILLNIADLVQCTNIVTTKAVSEKDAEMFEFFYKRYHKTSRQVFVWCIDFESGLSAEMDRTMVRRFSQLQRLMGDQPIEENTNAEALAKSKSVRRKIELKDFEYDALLSYLKIKMPELCSHCDLPHPPKAKVLHRYAVPKPSWKISQYLLVSVLKPNNCIKYKHGGKSMYAMIKQIYVFTNPSGNEQTELLVHPIENLFPKDATSPSKDFRYLLHSLKCVIGRVEDHSVFVSPSNVVAVAAYRLLPNNTLSVAEGGVILRPYDYQSQLEDV</sequence>
<proteinExistence type="predicted"/>
<organism evidence="2">
    <name type="scientific">Melampsora larici-populina (strain 98AG31 / pathotype 3-4-7)</name>
    <name type="common">Poplar leaf rust fungus</name>
    <dbReference type="NCBI Taxonomy" id="747676"/>
    <lineage>
        <taxon>Eukaryota</taxon>
        <taxon>Fungi</taxon>
        <taxon>Dikarya</taxon>
        <taxon>Basidiomycota</taxon>
        <taxon>Pucciniomycotina</taxon>
        <taxon>Pucciniomycetes</taxon>
        <taxon>Pucciniales</taxon>
        <taxon>Melampsoraceae</taxon>
        <taxon>Melampsora</taxon>
    </lineage>
</organism>
<protein>
    <submittedName>
        <fullName evidence="1">Uncharacterized protein</fullName>
    </submittedName>
</protein>
<dbReference type="VEuPathDB" id="FungiDB:MELLADRAFT_68357"/>
<evidence type="ECO:0000313" key="1">
    <source>
        <dbReference type="EMBL" id="EGF99755.1"/>
    </source>
</evidence>
<gene>
    <name evidence="1" type="ORF">MELLADRAFT_68357</name>
</gene>
<dbReference type="HOGENOM" id="CLU_030586_0_0_1"/>
<dbReference type="Proteomes" id="UP000001072">
    <property type="component" value="Unassembled WGS sequence"/>
</dbReference>
<name>F4S6I1_MELLP</name>
<accession>F4S6I1</accession>
<evidence type="ECO:0000313" key="2">
    <source>
        <dbReference type="Proteomes" id="UP000001072"/>
    </source>
</evidence>
<dbReference type="GeneID" id="18931023"/>
<dbReference type="EMBL" id="GL883155">
    <property type="protein sequence ID" value="EGF99755.1"/>
    <property type="molecule type" value="Genomic_DNA"/>
</dbReference>
<dbReference type="InParanoid" id="F4S6I1"/>
<dbReference type="KEGG" id="mlr:MELLADRAFT_68357"/>
<dbReference type="RefSeq" id="XP_007416981.1">
    <property type="nucleotide sequence ID" value="XM_007416919.1"/>
</dbReference>
<keyword evidence="2" id="KW-1185">Reference proteome</keyword>